<reference evidence="2" key="1">
    <citation type="submission" date="2020-02" db="EMBL/GenBank/DDBJ databases">
        <authorList>
            <person name="Meier V. D."/>
        </authorList>
    </citation>
    <scope>NUCLEOTIDE SEQUENCE</scope>
    <source>
        <strain evidence="2">AVDCRST_MAG37</strain>
    </source>
</reference>
<proteinExistence type="predicted"/>
<dbReference type="AlphaFoldDB" id="A0A6J4R8T5"/>
<feature type="non-terminal residue" evidence="2">
    <location>
        <position position="1"/>
    </location>
</feature>
<organism evidence="2">
    <name type="scientific">uncultured Rubrobacteraceae bacterium</name>
    <dbReference type="NCBI Taxonomy" id="349277"/>
    <lineage>
        <taxon>Bacteria</taxon>
        <taxon>Bacillati</taxon>
        <taxon>Actinomycetota</taxon>
        <taxon>Rubrobacteria</taxon>
        <taxon>Rubrobacterales</taxon>
        <taxon>Rubrobacteraceae</taxon>
        <taxon>environmental samples</taxon>
    </lineage>
</organism>
<sequence>WSGSAPPASHTKALRAGATASLLSRRTPTTRNRPSSMMSCR</sequence>
<feature type="region of interest" description="Disordered" evidence="1">
    <location>
        <begin position="1"/>
        <end position="41"/>
    </location>
</feature>
<evidence type="ECO:0000313" key="2">
    <source>
        <dbReference type="EMBL" id="CAA9458886.1"/>
    </source>
</evidence>
<protein>
    <submittedName>
        <fullName evidence="2">Uncharacterized protein</fullName>
    </submittedName>
</protein>
<feature type="compositionally biased region" description="Low complexity" evidence="1">
    <location>
        <begin position="19"/>
        <end position="41"/>
    </location>
</feature>
<feature type="non-terminal residue" evidence="2">
    <location>
        <position position="41"/>
    </location>
</feature>
<name>A0A6J4R8T5_9ACTN</name>
<gene>
    <name evidence="2" type="ORF">AVDCRST_MAG37-3442</name>
</gene>
<dbReference type="EMBL" id="CADCVD010000176">
    <property type="protein sequence ID" value="CAA9458886.1"/>
    <property type="molecule type" value="Genomic_DNA"/>
</dbReference>
<evidence type="ECO:0000256" key="1">
    <source>
        <dbReference type="SAM" id="MobiDB-lite"/>
    </source>
</evidence>
<accession>A0A6J4R8T5</accession>